<dbReference type="GO" id="GO:0005249">
    <property type="term" value="F:voltage-gated potassium channel activity"/>
    <property type="evidence" value="ECO:0007669"/>
    <property type="project" value="InterPro"/>
</dbReference>
<dbReference type="Pfam" id="PF02080">
    <property type="entry name" value="TrkA_C"/>
    <property type="match status" value="2"/>
</dbReference>
<dbReference type="eggNOG" id="COG0569">
    <property type="taxonomic scope" value="Bacteria"/>
</dbReference>
<feature type="domain" description="RCK C-terminal" evidence="13">
    <location>
        <begin position="275"/>
        <end position="357"/>
    </location>
</feature>
<dbReference type="STRING" id="1526.SAMN02910262_00648"/>
<dbReference type="Pfam" id="PF00520">
    <property type="entry name" value="Ion_trans"/>
    <property type="match status" value="1"/>
</dbReference>
<dbReference type="Proteomes" id="UP000199820">
    <property type="component" value="Unassembled WGS sequence"/>
</dbReference>
<keyword evidence="2" id="KW-0813">Transport</keyword>
<dbReference type="PRINTS" id="PR00169">
    <property type="entry name" value="KCHANNEL"/>
</dbReference>
<dbReference type="RefSeq" id="WP_083378712.1">
    <property type="nucleotide sequence ID" value="NZ_FOIL01000002.1"/>
</dbReference>
<dbReference type="InterPro" id="IPR027359">
    <property type="entry name" value="Volt_channel_dom_sf"/>
</dbReference>
<keyword evidence="6" id="KW-0851">Voltage-gated channel</keyword>
<keyword evidence="7" id="KW-0630">Potassium</keyword>
<reference evidence="14 15" key="1">
    <citation type="submission" date="2016-10" db="EMBL/GenBank/DDBJ databases">
        <authorList>
            <person name="de Groot N.N."/>
        </authorList>
    </citation>
    <scope>NUCLEOTIDE SEQUENCE [LARGE SCALE GENOMIC DNA]</scope>
    <source>
        <strain evidence="14 15">KH1P1</strain>
    </source>
</reference>
<evidence type="ECO:0000259" key="13">
    <source>
        <dbReference type="PROSITE" id="PS51202"/>
    </source>
</evidence>
<dbReference type="Gene3D" id="1.20.120.350">
    <property type="entry name" value="Voltage-gated potassium channels. Chain C"/>
    <property type="match status" value="1"/>
</dbReference>
<feature type="compositionally biased region" description="Polar residues" evidence="12">
    <location>
        <begin position="1"/>
        <end position="14"/>
    </location>
</feature>
<feature type="region of interest" description="Disordered" evidence="12">
    <location>
        <begin position="1"/>
        <end position="22"/>
    </location>
</feature>
<keyword evidence="8" id="KW-1133">Transmembrane helix</keyword>
<keyword evidence="9" id="KW-0406">Ion transport</keyword>
<evidence type="ECO:0000256" key="1">
    <source>
        <dbReference type="ARBA" id="ARBA00004141"/>
    </source>
</evidence>
<dbReference type="GO" id="GO:0008076">
    <property type="term" value="C:voltage-gated potassium channel complex"/>
    <property type="evidence" value="ECO:0007669"/>
    <property type="project" value="InterPro"/>
</dbReference>
<evidence type="ECO:0000256" key="12">
    <source>
        <dbReference type="SAM" id="MobiDB-lite"/>
    </source>
</evidence>
<dbReference type="PANTHER" id="PTHR11537:SF254">
    <property type="entry name" value="POTASSIUM VOLTAGE-GATED CHANNEL PROTEIN SHAB"/>
    <property type="match status" value="1"/>
</dbReference>
<sequence length="427" mass="47885">MNTEKQGDGTNNKASAAGARKEGKWPRIQERLFKMVSVGVTDDVLNFGYDIVSTAALVVNLLVSILGTYDSFRGSYGELITAVEAVTVLFFTVDYVLRVLTADNLYPAWNSRHSILKYVFSVAGIIDLFSFLPYYLPFFFPAGAVTFRMFRVIRIFRLFRINAYYDSLNVITEVLESKKQQLLSSVFIILTLMISSSLCMYSLEHEAQPEIFSNAFSGIWWSASSLLTVGYGDIYPITPLGKVFGILITFLGVGMVAIPTGIISAGFVEQYTRLKNIGEYGSEQDVSFISVKVTAPDPWIGSEIRSLGLPRGMLIAAIHRGKEAVIPRGNIRIRSGDVLIIGAENVKTESLTQIQEIHLLKNHPWVGQSLKDLDISRQSFIIMIRRDEKTMIPNGRTILRPGDAVFMYTRRRVGDYDLEPEERPKEN</sequence>
<dbReference type="SUPFAM" id="SSF81324">
    <property type="entry name" value="Voltage-gated potassium channels"/>
    <property type="match status" value="1"/>
</dbReference>
<keyword evidence="11 14" id="KW-0407">Ion channel</keyword>
<accession>A0A1I0AHF3</accession>
<dbReference type="PROSITE" id="PS51202">
    <property type="entry name" value="RCK_C"/>
    <property type="match status" value="2"/>
</dbReference>
<dbReference type="InterPro" id="IPR005821">
    <property type="entry name" value="Ion_trans_dom"/>
</dbReference>
<evidence type="ECO:0000256" key="3">
    <source>
        <dbReference type="ARBA" id="ARBA00022538"/>
    </source>
</evidence>
<gene>
    <name evidence="14" type="ORF">SAMN04487771_100231</name>
</gene>
<keyword evidence="4" id="KW-0812">Transmembrane</keyword>
<dbReference type="InterPro" id="IPR028325">
    <property type="entry name" value="VG_K_chnl"/>
</dbReference>
<evidence type="ECO:0000256" key="2">
    <source>
        <dbReference type="ARBA" id="ARBA00022448"/>
    </source>
</evidence>
<dbReference type="EMBL" id="FOIL01000002">
    <property type="protein sequence ID" value="SES93603.1"/>
    <property type="molecule type" value="Genomic_DNA"/>
</dbReference>
<keyword evidence="10" id="KW-0472">Membrane</keyword>
<evidence type="ECO:0000256" key="8">
    <source>
        <dbReference type="ARBA" id="ARBA00022989"/>
    </source>
</evidence>
<evidence type="ECO:0000313" key="15">
    <source>
        <dbReference type="Proteomes" id="UP000199820"/>
    </source>
</evidence>
<name>A0A1I0AHF3_9FIRM</name>
<dbReference type="Gene3D" id="1.10.287.70">
    <property type="match status" value="1"/>
</dbReference>
<dbReference type="AlphaFoldDB" id="A0A1I0AHF3"/>
<dbReference type="InterPro" id="IPR036721">
    <property type="entry name" value="RCK_C_sf"/>
</dbReference>
<comment type="subcellular location">
    <subcellularLocation>
        <location evidence="1">Membrane</location>
        <topology evidence="1">Multi-pass membrane protein</topology>
    </subcellularLocation>
</comment>
<keyword evidence="3" id="KW-0633">Potassium transport</keyword>
<evidence type="ECO:0000256" key="4">
    <source>
        <dbReference type="ARBA" id="ARBA00022692"/>
    </source>
</evidence>
<evidence type="ECO:0000256" key="9">
    <source>
        <dbReference type="ARBA" id="ARBA00023065"/>
    </source>
</evidence>
<keyword evidence="5" id="KW-0631">Potassium channel</keyword>
<protein>
    <submittedName>
        <fullName evidence="14">Voltage-gated potassium channel</fullName>
    </submittedName>
</protein>
<organism evidence="14 15">
    <name type="scientific">[Clostridium] aminophilum</name>
    <dbReference type="NCBI Taxonomy" id="1526"/>
    <lineage>
        <taxon>Bacteria</taxon>
        <taxon>Bacillati</taxon>
        <taxon>Bacillota</taxon>
        <taxon>Clostridia</taxon>
        <taxon>Lachnospirales</taxon>
        <taxon>Lachnospiraceae</taxon>
    </lineage>
</organism>
<dbReference type="Gene3D" id="3.30.70.1450">
    <property type="entry name" value="Regulator of K+ conductance, C-terminal domain"/>
    <property type="match status" value="2"/>
</dbReference>
<evidence type="ECO:0000256" key="6">
    <source>
        <dbReference type="ARBA" id="ARBA00022882"/>
    </source>
</evidence>
<dbReference type="InterPro" id="IPR006037">
    <property type="entry name" value="RCK_C"/>
</dbReference>
<dbReference type="PANTHER" id="PTHR11537">
    <property type="entry name" value="VOLTAGE-GATED POTASSIUM CHANNEL"/>
    <property type="match status" value="1"/>
</dbReference>
<feature type="domain" description="RCK C-terminal" evidence="13">
    <location>
        <begin position="359"/>
        <end position="424"/>
    </location>
</feature>
<dbReference type="GO" id="GO:0001508">
    <property type="term" value="P:action potential"/>
    <property type="evidence" value="ECO:0007669"/>
    <property type="project" value="TreeGrafter"/>
</dbReference>
<evidence type="ECO:0000256" key="11">
    <source>
        <dbReference type="ARBA" id="ARBA00023303"/>
    </source>
</evidence>
<evidence type="ECO:0000256" key="5">
    <source>
        <dbReference type="ARBA" id="ARBA00022826"/>
    </source>
</evidence>
<proteinExistence type="predicted"/>
<evidence type="ECO:0000256" key="7">
    <source>
        <dbReference type="ARBA" id="ARBA00022958"/>
    </source>
</evidence>
<evidence type="ECO:0000313" key="14">
    <source>
        <dbReference type="EMBL" id="SES93603.1"/>
    </source>
</evidence>
<evidence type="ECO:0000256" key="10">
    <source>
        <dbReference type="ARBA" id="ARBA00023136"/>
    </source>
</evidence>
<dbReference type="SUPFAM" id="SSF116726">
    <property type="entry name" value="TrkA C-terminal domain-like"/>
    <property type="match status" value="2"/>
</dbReference>
<keyword evidence="15" id="KW-1185">Reference proteome</keyword>